<protein>
    <submittedName>
        <fullName evidence="2">CLUMA_CG007846, isoform A</fullName>
    </submittedName>
</protein>
<dbReference type="Proteomes" id="UP000183832">
    <property type="component" value="Unassembled WGS sequence"/>
</dbReference>
<evidence type="ECO:0000256" key="1">
    <source>
        <dbReference type="SAM" id="SignalP"/>
    </source>
</evidence>
<accession>A0A1J1I291</accession>
<sequence>MFNISYLVMFLLVGLIDVNTMTIKRSEKSANNLEKVDETEDPLKVNYDVYPFVACGFLRRFHKLLCPTFIA</sequence>
<evidence type="ECO:0000313" key="3">
    <source>
        <dbReference type="Proteomes" id="UP000183832"/>
    </source>
</evidence>
<gene>
    <name evidence="2" type="ORF">CLUMA_CG007846</name>
</gene>
<dbReference type="EMBL" id="CVRI01000038">
    <property type="protein sequence ID" value="CRK94331.1"/>
    <property type="molecule type" value="Genomic_DNA"/>
</dbReference>
<dbReference type="AlphaFoldDB" id="A0A1J1I291"/>
<reference evidence="2 3" key="1">
    <citation type="submission" date="2015-04" db="EMBL/GenBank/DDBJ databases">
        <authorList>
            <person name="Syromyatnikov M.Y."/>
            <person name="Popov V.N."/>
        </authorList>
    </citation>
    <scope>NUCLEOTIDE SEQUENCE [LARGE SCALE GENOMIC DNA]</scope>
</reference>
<proteinExistence type="predicted"/>
<keyword evidence="1" id="KW-0732">Signal</keyword>
<name>A0A1J1I291_9DIPT</name>
<organism evidence="2 3">
    <name type="scientific">Clunio marinus</name>
    <dbReference type="NCBI Taxonomy" id="568069"/>
    <lineage>
        <taxon>Eukaryota</taxon>
        <taxon>Metazoa</taxon>
        <taxon>Ecdysozoa</taxon>
        <taxon>Arthropoda</taxon>
        <taxon>Hexapoda</taxon>
        <taxon>Insecta</taxon>
        <taxon>Pterygota</taxon>
        <taxon>Neoptera</taxon>
        <taxon>Endopterygota</taxon>
        <taxon>Diptera</taxon>
        <taxon>Nematocera</taxon>
        <taxon>Chironomoidea</taxon>
        <taxon>Chironomidae</taxon>
        <taxon>Clunio</taxon>
    </lineage>
</organism>
<evidence type="ECO:0000313" key="2">
    <source>
        <dbReference type="EMBL" id="CRK94331.1"/>
    </source>
</evidence>
<keyword evidence="3" id="KW-1185">Reference proteome</keyword>
<feature type="signal peptide" evidence="1">
    <location>
        <begin position="1"/>
        <end position="20"/>
    </location>
</feature>
<feature type="chain" id="PRO_5012881991" evidence="1">
    <location>
        <begin position="21"/>
        <end position="71"/>
    </location>
</feature>